<gene>
    <name evidence="3" type="primary">Dmoj\GI26494</name>
    <name evidence="3" type="ORF">Dmoj_GI26494</name>
</gene>
<dbReference type="EMBL" id="CH933806">
    <property type="protein sequence ID" value="KRG02038.1"/>
    <property type="molecule type" value="Genomic_DNA"/>
</dbReference>
<proteinExistence type="predicted"/>
<evidence type="ECO:0000313" key="3">
    <source>
        <dbReference type="EMBL" id="KRG02038.1"/>
    </source>
</evidence>
<dbReference type="Pfam" id="PF00379">
    <property type="entry name" value="Chitin_bind_4"/>
    <property type="match status" value="1"/>
</dbReference>
<evidence type="ECO:0000256" key="1">
    <source>
        <dbReference type="PROSITE-ProRule" id="PRU00497"/>
    </source>
</evidence>
<accession>A0A0Q9X1R8</accession>
<dbReference type="InterPro" id="IPR000618">
    <property type="entry name" value="Insect_cuticle"/>
</dbReference>
<sequence length="124" mass="13834">MTAARLILFYAVVAVLAASCSAGLLNQFISTITAKYYSQMSTKESYRFEVKEPNGNSREEVGIIMNPGTPDEQLVVMGSYSTYDEKTDTETITIYTADKGGYKPHFEQRKRGLMRRTLKSLANG</sequence>
<feature type="chain" id="PRO_5006387394" description="Lipocalin/cytosolic fatty-acid binding domain-containing protein" evidence="2">
    <location>
        <begin position="23"/>
        <end position="124"/>
    </location>
</feature>
<dbReference type="AlphaFoldDB" id="A0A0Q9X1R8"/>
<keyword evidence="2" id="KW-0732">Signal</keyword>
<keyword evidence="1" id="KW-0193">Cuticle</keyword>
<dbReference type="PROSITE" id="PS51155">
    <property type="entry name" value="CHIT_BIND_RR_2"/>
    <property type="match status" value="1"/>
</dbReference>
<evidence type="ECO:0000313" key="4">
    <source>
        <dbReference type="Proteomes" id="UP000009192"/>
    </source>
</evidence>
<feature type="signal peptide" evidence="2">
    <location>
        <begin position="1"/>
        <end position="22"/>
    </location>
</feature>
<organism evidence="3 4">
    <name type="scientific">Drosophila mojavensis</name>
    <name type="common">Fruit fly</name>
    <dbReference type="NCBI Taxonomy" id="7230"/>
    <lineage>
        <taxon>Eukaryota</taxon>
        <taxon>Metazoa</taxon>
        <taxon>Ecdysozoa</taxon>
        <taxon>Arthropoda</taxon>
        <taxon>Hexapoda</taxon>
        <taxon>Insecta</taxon>
        <taxon>Pterygota</taxon>
        <taxon>Neoptera</taxon>
        <taxon>Endopterygota</taxon>
        <taxon>Diptera</taxon>
        <taxon>Brachycera</taxon>
        <taxon>Muscomorpha</taxon>
        <taxon>Ephydroidea</taxon>
        <taxon>Drosophilidae</taxon>
        <taxon>Drosophila</taxon>
    </lineage>
</organism>
<dbReference type="InParanoid" id="A0A0Q9X1R8"/>
<protein>
    <recommendedName>
        <fullName evidence="5">Lipocalin/cytosolic fatty-acid binding domain-containing protein</fullName>
    </recommendedName>
</protein>
<evidence type="ECO:0008006" key="5">
    <source>
        <dbReference type="Google" id="ProtNLM"/>
    </source>
</evidence>
<dbReference type="PROSITE" id="PS51257">
    <property type="entry name" value="PROKAR_LIPOPROTEIN"/>
    <property type="match status" value="1"/>
</dbReference>
<dbReference type="GO" id="GO:0042302">
    <property type="term" value="F:structural constituent of cuticle"/>
    <property type="evidence" value="ECO:0007669"/>
    <property type="project" value="UniProtKB-UniRule"/>
</dbReference>
<dbReference type="KEGG" id="dmo:Dmoj_GI26494"/>
<dbReference type="Proteomes" id="UP000009192">
    <property type="component" value="Unassembled WGS sequence"/>
</dbReference>
<name>A0A0Q9X1R8_DROMO</name>
<evidence type="ECO:0000256" key="2">
    <source>
        <dbReference type="SAM" id="SignalP"/>
    </source>
</evidence>
<dbReference type="OrthoDB" id="6352731at2759"/>
<keyword evidence="4" id="KW-1185">Reference proteome</keyword>
<reference evidence="3 4" key="1">
    <citation type="journal article" date="2007" name="Nature">
        <title>Evolution of genes and genomes on the Drosophila phylogeny.</title>
        <authorList>
            <consortium name="Drosophila 12 Genomes Consortium"/>
            <person name="Clark A.G."/>
            <person name="Eisen M.B."/>
            <person name="Smith D.R."/>
            <person name="Bergman C.M."/>
            <person name="Oliver B."/>
            <person name="Markow T.A."/>
            <person name="Kaufman T.C."/>
            <person name="Kellis M."/>
            <person name="Gelbart W."/>
            <person name="Iyer V.N."/>
            <person name="Pollard D.A."/>
            <person name="Sackton T.B."/>
            <person name="Larracuente A.M."/>
            <person name="Singh N.D."/>
            <person name="Abad J.P."/>
            <person name="Abt D.N."/>
            <person name="Adryan B."/>
            <person name="Aguade M."/>
            <person name="Akashi H."/>
            <person name="Anderson W.W."/>
            <person name="Aquadro C.F."/>
            <person name="Ardell D.H."/>
            <person name="Arguello R."/>
            <person name="Artieri C.G."/>
            <person name="Barbash D.A."/>
            <person name="Barker D."/>
            <person name="Barsanti P."/>
            <person name="Batterham P."/>
            <person name="Batzoglou S."/>
            <person name="Begun D."/>
            <person name="Bhutkar A."/>
            <person name="Blanco E."/>
            <person name="Bosak S.A."/>
            <person name="Bradley R.K."/>
            <person name="Brand A.D."/>
            <person name="Brent M.R."/>
            <person name="Brooks A.N."/>
            <person name="Brown R.H."/>
            <person name="Butlin R.K."/>
            <person name="Caggese C."/>
            <person name="Calvi B.R."/>
            <person name="Bernardo de Carvalho A."/>
            <person name="Caspi A."/>
            <person name="Castrezana S."/>
            <person name="Celniker S.E."/>
            <person name="Chang J.L."/>
            <person name="Chapple C."/>
            <person name="Chatterji S."/>
            <person name="Chinwalla A."/>
            <person name="Civetta A."/>
            <person name="Clifton S.W."/>
            <person name="Comeron J.M."/>
            <person name="Costello J.C."/>
            <person name="Coyne J.A."/>
            <person name="Daub J."/>
            <person name="David R.G."/>
            <person name="Delcher A.L."/>
            <person name="Delehaunty K."/>
            <person name="Do C.B."/>
            <person name="Ebling H."/>
            <person name="Edwards K."/>
            <person name="Eickbush T."/>
            <person name="Evans J.D."/>
            <person name="Filipski A."/>
            <person name="Findeiss S."/>
            <person name="Freyhult E."/>
            <person name="Fulton L."/>
            <person name="Fulton R."/>
            <person name="Garcia A.C."/>
            <person name="Gardiner A."/>
            <person name="Garfield D.A."/>
            <person name="Garvin B.E."/>
            <person name="Gibson G."/>
            <person name="Gilbert D."/>
            <person name="Gnerre S."/>
            <person name="Godfrey J."/>
            <person name="Good R."/>
            <person name="Gotea V."/>
            <person name="Gravely B."/>
            <person name="Greenberg A.J."/>
            <person name="Griffiths-Jones S."/>
            <person name="Gross S."/>
            <person name="Guigo R."/>
            <person name="Gustafson E.A."/>
            <person name="Haerty W."/>
            <person name="Hahn M.W."/>
            <person name="Halligan D.L."/>
            <person name="Halpern A.L."/>
            <person name="Halter G.M."/>
            <person name="Han M.V."/>
            <person name="Heger A."/>
            <person name="Hillier L."/>
            <person name="Hinrichs A.S."/>
            <person name="Holmes I."/>
            <person name="Hoskins R.A."/>
            <person name="Hubisz M.J."/>
            <person name="Hultmark D."/>
            <person name="Huntley M.A."/>
            <person name="Jaffe D.B."/>
            <person name="Jagadeeshan S."/>
            <person name="Jeck W.R."/>
            <person name="Johnson J."/>
            <person name="Jones C.D."/>
            <person name="Jordan W.C."/>
            <person name="Karpen G.H."/>
            <person name="Kataoka E."/>
            <person name="Keightley P.D."/>
            <person name="Kheradpour P."/>
            <person name="Kirkness E.F."/>
            <person name="Koerich L.B."/>
            <person name="Kristiansen K."/>
            <person name="Kudrna D."/>
            <person name="Kulathinal R.J."/>
            <person name="Kumar S."/>
            <person name="Kwok R."/>
            <person name="Lander E."/>
            <person name="Langley C.H."/>
            <person name="Lapoint R."/>
            <person name="Lazzaro B.P."/>
            <person name="Lee S.J."/>
            <person name="Levesque L."/>
            <person name="Li R."/>
            <person name="Lin C.F."/>
            <person name="Lin M.F."/>
            <person name="Lindblad-Toh K."/>
            <person name="Llopart A."/>
            <person name="Long M."/>
            <person name="Low L."/>
            <person name="Lozovsky E."/>
            <person name="Lu J."/>
            <person name="Luo M."/>
            <person name="Machado C.A."/>
            <person name="Makalowski W."/>
            <person name="Marzo M."/>
            <person name="Matsuda M."/>
            <person name="Matzkin L."/>
            <person name="McAllister B."/>
            <person name="McBride C.S."/>
            <person name="McKernan B."/>
            <person name="McKernan K."/>
            <person name="Mendez-Lago M."/>
            <person name="Minx P."/>
            <person name="Mollenhauer M.U."/>
            <person name="Montooth K."/>
            <person name="Mount S.M."/>
            <person name="Mu X."/>
            <person name="Myers E."/>
            <person name="Negre B."/>
            <person name="Newfeld S."/>
            <person name="Nielsen R."/>
            <person name="Noor M.A."/>
            <person name="O'Grady P."/>
            <person name="Pachter L."/>
            <person name="Papaceit M."/>
            <person name="Parisi M.J."/>
            <person name="Parisi M."/>
            <person name="Parts L."/>
            <person name="Pedersen J.S."/>
            <person name="Pesole G."/>
            <person name="Phillippy A.M."/>
            <person name="Ponting C.P."/>
            <person name="Pop M."/>
            <person name="Porcelli D."/>
            <person name="Powell J.R."/>
            <person name="Prohaska S."/>
            <person name="Pruitt K."/>
            <person name="Puig M."/>
            <person name="Quesneville H."/>
            <person name="Ram K.R."/>
            <person name="Rand D."/>
            <person name="Rasmussen M.D."/>
            <person name="Reed L.K."/>
            <person name="Reenan R."/>
            <person name="Reily A."/>
            <person name="Remington K.A."/>
            <person name="Rieger T.T."/>
            <person name="Ritchie M.G."/>
            <person name="Robin C."/>
            <person name="Rogers Y.H."/>
            <person name="Rohde C."/>
            <person name="Rozas J."/>
            <person name="Rubenfield M.J."/>
            <person name="Ruiz A."/>
            <person name="Russo S."/>
            <person name="Salzberg S.L."/>
            <person name="Sanchez-Gracia A."/>
            <person name="Saranga D.J."/>
            <person name="Sato H."/>
            <person name="Schaeffer S.W."/>
            <person name="Schatz M.C."/>
            <person name="Schlenke T."/>
            <person name="Schwartz R."/>
            <person name="Segarra C."/>
            <person name="Singh R.S."/>
            <person name="Sirot L."/>
            <person name="Sirota M."/>
            <person name="Sisneros N.B."/>
            <person name="Smith C.D."/>
            <person name="Smith T.F."/>
            <person name="Spieth J."/>
            <person name="Stage D.E."/>
            <person name="Stark A."/>
            <person name="Stephan W."/>
            <person name="Strausberg R.L."/>
            <person name="Strempel S."/>
            <person name="Sturgill D."/>
            <person name="Sutton G."/>
            <person name="Sutton G.G."/>
            <person name="Tao W."/>
            <person name="Teichmann S."/>
            <person name="Tobari Y.N."/>
            <person name="Tomimura Y."/>
            <person name="Tsolas J.M."/>
            <person name="Valente V.L."/>
            <person name="Venter E."/>
            <person name="Venter J.C."/>
            <person name="Vicario S."/>
            <person name="Vieira F.G."/>
            <person name="Vilella A.J."/>
            <person name="Villasante A."/>
            <person name="Walenz B."/>
            <person name="Wang J."/>
            <person name="Wasserman M."/>
            <person name="Watts T."/>
            <person name="Wilson D."/>
            <person name="Wilson R.K."/>
            <person name="Wing R.A."/>
            <person name="Wolfner M.F."/>
            <person name="Wong A."/>
            <person name="Wong G.K."/>
            <person name="Wu C.I."/>
            <person name="Wu G."/>
            <person name="Yamamoto D."/>
            <person name="Yang H.P."/>
            <person name="Yang S.P."/>
            <person name="Yorke J.A."/>
            <person name="Yoshida K."/>
            <person name="Zdobnov E."/>
            <person name="Zhang P."/>
            <person name="Zhang Y."/>
            <person name="Zimin A.V."/>
            <person name="Baldwin J."/>
            <person name="Abdouelleil A."/>
            <person name="Abdulkadir J."/>
            <person name="Abebe A."/>
            <person name="Abera B."/>
            <person name="Abreu J."/>
            <person name="Acer S.C."/>
            <person name="Aftuck L."/>
            <person name="Alexander A."/>
            <person name="An P."/>
            <person name="Anderson E."/>
            <person name="Anderson S."/>
            <person name="Arachi H."/>
            <person name="Azer M."/>
            <person name="Bachantsang P."/>
            <person name="Barry A."/>
            <person name="Bayul T."/>
            <person name="Berlin A."/>
            <person name="Bessette D."/>
            <person name="Bloom T."/>
            <person name="Blye J."/>
            <person name="Boguslavskiy L."/>
            <person name="Bonnet C."/>
            <person name="Boukhgalter B."/>
            <person name="Bourzgui I."/>
            <person name="Brown A."/>
            <person name="Cahill P."/>
            <person name="Channer S."/>
            <person name="Cheshatsang Y."/>
            <person name="Chuda L."/>
            <person name="Citroen M."/>
            <person name="Collymore A."/>
            <person name="Cooke P."/>
            <person name="Costello M."/>
            <person name="D'Aco K."/>
            <person name="Daza R."/>
            <person name="De Haan G."/>
            <person name="DeGray S."/>
            <person name="DeMaso C."/>
            <person name="Dhargay N."/>
            <person name="Dooley K."/>
            <person name="Dooley E."/>
            <person name="Doricent M."/>
            <person name="Dorje P."/>
            <person name="Dorjee K."/>
            <person name="Dupes A."/>
            <person name="Elong R."/>
            <person name="Falk J."/>
            <person name="Farina A."/>
            <person name="Faro S."/>
            <person name="Ferguson D."/>
            <person name="Fisher S."/>
            <person name="Foley C.D."/>
            <person name="Franke A."/>
            <person name="Friedrich D."/>
            <person name="Gadbois L."/>
            <person name="Gearin G."/>
            <person name="Gearin C.R."/>
            <person name="Giannoukos G."/>
            <person name="Goode T."/>
            <person name="Graham J."/>
            <person name="Grandbois E."/>
            <person name="Grewal S."/>
            <person name="Gyaltsen K."/>
            <person name="Hafez N."/>
            <person name="Hagos B."/>
            <person name="Hall J."/>
            <person name="Henson C."/>
            <person name="Hollinger A."/>
            <person name="Honan T."/>
            <person name="Huard M.D."/>
            <person name="Hughes L."/>
            <person name="Hurhula B."/>
            <person name="Husby M.E."/>
            <person name="Kamat A."/>
            <person name="Kanga B."/>
            <person name="Kashin S."/>
            <person name="Khazanovich D."/>
            <person name="Kisner P."/>
            <person name="Lance K."/>
            <person name="Lara M."/>
            <person name="Lee W."/>
            <person name="Lennon N."/>
            <person name="Letendre F."/>
            <person name="LeVine R."/>
            <person name="Lipovsky A."/>
            <person name="Liu X."/>
            <person name="Liu J."/>
            <person name="Liu S."/>
            <person name="Lokyitsang T."/>
            <person name="Lokyitsang Y."/>
            <person name="Lubonja R."/>
            <person name="Lui A."/>
            <person name="MacDonald P."/>
            <person name="Magnisalis V."/>
            <person name="Maru K."/>
            <person name="Matthews C."/>
            <person name="McCusker W."/>
            <person name="McDonough S."/>
            <person name="Mehta T."/>
            <person name="Meldrim J."/>
            <person name="Meneus L."/>
            <person name="Mihai O."/>
            <person name="Mihalev A."/>
            <person name="Mihova T."/>
            <person name="Mittelman R."/>
            <person name="Mlenga V."/>
            <person name="Montmayeur A."/>
            <person name="Mulrain L."/>
            <person name="Navidi A."/>
            <person name="Naylor J."/>
            <person name="Negash T."/>
            <person name="Nguyen T."/>
            <person name="Nguyen N."/>
            <person name="Nicol R."/>
            <person name="Norbu C."/>
            <person name="Norbu N."/>
            <person name="Novod N."/>
            <person name="O'Neill B."/>
            <person name="Osman S."/>
            <person name="Markiewicz E."/>
            <person name="Oyono O.L."/>
            <person name="Patti C."/>
            <person name="Phunkhang P."/>
            <person name="Pierre F."/>
            <person name="Priest M."/>
            <person name="Raghuraman S."/>
            <person name="Rege F."/>
            <person name="Reyes R."/>
            <person name="Rise C."/>
            <person name="Rogov P."/>
            <person name="Ross K."/>
            <person name="Ryan E."/>
            <person name="Settipalli S."/>
            <person name="Shea T."/>
            <person name="Sherpa N."/>
            <person name="Shi L."/>
            <person name="Shih D."/>
            <person name="Sparrow T."/>
            <person name="Spaulding J."/>
            <person name="Stalker J."/>
            <person name="Stange-Thomann N."/>
            <person name="Stavropoulos S."/>
            <person name="Stone C."/>
            <person name="Strader C."/>
            <person name="Tesfaye S."/>
            <person name="Thomson T."/>
            <person name="Thoulutsang Y."/>
            <person name="Thoulutsang D."/>
            <person name="Topham K."/>
            <person name="Topping I."/>
            <person name="Tsamla T."/>
            <person name="Vassiliev H."/>
            <person name="Vo A."/>
            <person name="Wangchuk T."/>
            <person name="Wangdi T."/>
            <person name="Weiand M."/>
            <person name="Wilkinson J."/>
            <person name="Wilson A."/>
            <person name="Yadav S."/>
            <person name="Young G."/>
            <person name="Yu Q."/>
            <person name="Zembek L."/>
            <person name="Zhong D."/>
            <person name="Zimmer A."/>
            <person name="Zwirko Z."/>
            <person name="Jaffe D.B."/>
            <person name="Alvarez P."/>
            <person name="Brockman W."/>
            <person name="Butler J."/>
            <person name="Chin C."/>
            <person name="Gnerre S."/>
            <person name="Grabherr M."/>
            <person name="Kleber M."/>
            <person name="Mauceli E."/>
            <person name="MacCallum I."/>
        </authorList>
    </citation>
    <scope>NUCLEOTIDE SEQUENCE [LARGE SCALE GENOMIC DNA]</scope>
    <source>
        <strain evidence="4">Tucson 15081-1352.22</strain>
    </source>
</reference>